<evidence type="ECO:0000256" key="4">
    <source>
        <dbReference type="ARBA" id="ARBA00023186"/>
    </source>
</evidence>
<dbReference type="InterPro" id="IPR036465">
    <property type="entry name" value="vWFA_dom_sf"/>
</dbReference>
<sequence length="685" mass="73712">MGLAVGIDLGTTFSAIAWINEFQKPEVIKNQEDQLLTPSVVAVCETPPLVGSEAKELQALGEDGVASFFKRAMGDPVWRVEAASGAYTPVDLSALVVRKLKQDAEARLQQSITDAVITVPAYFNNDQREATKAAGEQAGLNVLMTINEPTAAALAFGLGGHKITGNVLVYDLGGGTFDITLIDISADNIQVIATDGDHELGGKDWDDRIANYAANQFYDEHGEHPLDDSISYNDVIIAAEQAKVNLSTMTSTRMRLTHAGIRAAYPITREQFEHMSQDLLERTAMLTERVLTEQGLQWDDLQAVLLVGGSTRMPMIKDFVTQRGQEPVSGVNVDEAVALGAAIQASQMAGPSSGQRRFTLPGAVRFQDVTSHSLGMIALNDDRSAYLNSIILAKNQAIPSQDTRPYKLRTSPRGDNRLEVYITQGESTVPAQCAFIGKYTAENVPHAPQGEGIIDITYAYDQSGIVQVMAQDRVTGQALTMHKEPVPDDMSWVERPPEITQAMAPAHIVVYLCIDVSGSMSGSPLAEAQRAAEHFVGSMDLSSSSVGLIAFGSHATRQTQASQNARQIQQAIQSLSITGSTNMADAFHMARRELAAFSSDDPRFIVLLTDGDPDSRSETTKAAHQCRADGIDVVTIGTSGADQRFLAQLASTDEANVFAQSGQLVDVFGSIAQQITEGGGRLRKL</sequence>
<gene>
    <name evidence="7" type="ORF">ETSY1_02170</name>
</gene>
<dbReference type="InterPro" id="IPR002035">
    <property type="entry name" value="VWF_A"/>
</dbReference>
<keyword evidence="3 5" id="KW-0067">ATP-binding</keyword>
<evidence type="ECO:0000256" key="1">
    <source>
        <dbReference type="ARBA" id="ARBA00007381"/>
    </source>
</evidence>
<keyword evidence="4" id="KW-0143">Chaperone</keyword>
<dbReference type="EMBL" id="AZHW01000106">
    <property type="protein sequence ID" value="ETX02810.1"/>
    <property type="molecule type" value="Genomic_DNA"/>
</dbReference>
<protein>
    <recommendedName>
        <fullName evidence="6">VWFA domain-containing protein</fullName>
    </recommendedName>
</protein>
<dbReference type="CDD" id="cd24029">
    <property type="entry name" value="ASKHA_NBD_HSP70_DnaK_HscA_HscC"/>
    <property type="match status" value="1"/>
</dbReference>
<proteinExistence type="inferred from homology"/>
<accession>W4LY16</accession>
<dbReference type="PROSITE" id="PS01036">
    <property type="entry name" value="HSP70_3"/>
    <property type="match status" value="1"/>
</dbReference>
<comment type="similarity">
    <text evidence="1 5">Belongs to the heat shock protein 70 family.</text>
</comment>
<dbReference type="InterPro" id="IPR029047">
    <property type="entry name" value="HSP70_peptide-bd_sf"/>
</dbReference>
<comment type="caution">
    <text evidence="7">The sequence shown here is derived from an EMBL/GenBank/DDBJ whole genome shotgun (WGS) entry which is preliminary data.</text>
</comment>
<dbReference type="Pfam" id="PF00012">
    <property type="entry name" value="HSP70"/>
    <property type="match status" value="2"/>
</dbReference>
<dbReference type="PROSITE" id="PS50234">
    <property type="entry name" value="VWFA"/>
    <property type="match status" value="1"/>
</dbReference>
<feature type="domain" description="VWFA" evidence="6">
    <location>
        <begin position="509"/>
        <end position="671"/>
    </location>
</feature>
<dbReference type="Proteomes" id="UP000019141">
    <property type="component" value="Unassembled WGS sequence"/>
</dbReference>
<dbReference type="FunFam" id="3.90.640.10:FF:000003">
    <property type="entry name" value="Molecular chaperone DnaK"/>
    <property type="match status" value="1"/>
</dbReference>
<dbReference type="PATRIC" id="fig|1429438.4.peg.604"/>
<dbReference type="Gene3D" id="3.30.420.40">
    <property type="match status" value="2"/>
</dbReference>
<dbReference type="Gene3D" id="3.90.640.10">
    <property type="entry name" value="Actin, Chain A, domain 4"/>
    <property type="match status" value="1"/>
</dbReference>
<dbReference type="SUPFAM" id="SSF100920">
    <property type="entry name" value="Heat shock protein 70kD (HSP70), peptide-binding domain"/>
    <property type="match status" value="1"/>
</dbReference>
<dbReference type="GO" id="GO:0140662">
    <property type="term" value="F:ATP-dependent protein folding chaperone"/>
    <property type="evidence" value="ECO:0007669"/>
    <property type="project" value="InterPro"/>
</dbReference>
<evidence type="ECO:0000313" key="8">
    <source>
        <dbReference type="Proteomes" id="UP000019141"/>
    </source>
</evidence>
<dbReference type="Pfam" id="PF00092">
    <property type="entry name" value="VWA"/>
    <property type="match status" value="1"/>
</dbReference>
<evidence type="ECO:0000256" key="5">
    <source>
        <dbReference type="RuleBase" id="RU003322"/>
    </source>
</evidence>
<dbReference type="SMART" id="SM00327">
    <property type="entry name" value="VWA"/>
    <property type="match status" value="1"/>
</dbReference>
<dbReference type="SUPFAM" id="SSF53067">
    <property type="entry name" value="Actin-like ATPase domain"/>
    <property type="match status" value="2"/>
</dbReference>
<dbReference type="InterPro" id="IPR018181">
    <property type="entry name" value="Heat_shock_70_CS"/>
</dbReference>
<dbReference type="InterPro" id="IPR043129">
    <property type="entry name" value="ATPase_NBD"/>
</dbReference>
<dbReference type="FunFam" id="3.30.420.40:FF:000071">
    <property type="entry name" value="Molecular chaperone DnaK"/>
    <property type="match status" value="1"/>
</dbReference>
<reference evidence="7 8" key="1">
    <citation type="journal article" date="2014" name="Nature">
        <title>An environmental bacterial taxon with a large and distinct metabolic repertoire.</title>
        <authorList>
            <person name="Wilson M.C."/>
            <person name="Mori T."/>
            <person name="Ruckert C."/>
            <person name="Uria A.R."/>
            <person name="Helf M.J."/>
            <person name="Takada K."/>
            <person name="Gernert C."/>
            <person name="Steffens U.A."/>
            <person name="Heycke N."/>
            <person name="Schmitt S."/>
            <person name="Rinke C."/>
            <person name="Helfrich E.J."/>
            <person name="Brachmann A.O."/>
            <person name="Gurgui C."/>
            <person name="Wakimoto T."/>
            <person name="Kracht M."/>
            <person name="Crusemann M."/>
            <person name="Hentschel U."/>
            <person name="Abe I."/>
            <person name="Matsunaga S."/>
            <person name="Kalinowski J."/>
            <person name="Takeyama H."/>
            <person name="Piel J."/>
        </authorList>
    </citation>
    <scope>NUCLEOTIDE SEQUENCE [LARGE SCALE GENOMIC DNA]</scope>
    <source>
        <strain evidence="8">TSY1</strain>
    </source>
</reference>
<keyword evidence="2 5" id="KW-0547">Nucleotide-binding</keyword>
<dbReference type="Gene3D" id="3.40.50.410">
    <property type="entry name" value="von Willebrand factor, type A domain"/>
    <property type="match status" value="1"/>
</dbReference>
<dbReference type="PRINTS" id="PR00301">
    <property type="entry name" value="HEATSHOCK70"/>
</dbReference>
<dbReference type="GO" id="GO:0005524">
    <property type="term" value="F:ATP binding"/>
    <property type="evidence" value="ECO:0007669"/>
    <property type="project" value="UniProtKB-KW"/>
</dbReference>
<dbReference type="PROSITE" id="PS00297">
    <property type="entry name" value="HSP70_1"/>
    <property type="match status" value="1"/>
</dbReference>
<dbReference type="CDD" id="cd00198">
    <property type="entry name" value="vWFA"/>
    <property type="match status" value="1"/>
</dbReference>
<dbReference type="PROSITE" id="PS00329">
    <property type="entry name" value="HSP70_2"/>
    <property type="match status" value="1"/>
</dbReference>
<dbReference type="AlphaFoldDB" id="W4LY16"/>
<evidence type="ECO:0000259" key="6">
    <source>
        <dbReference type="PROSITE" id="PS50234"/>
    </source>
</evidence>
<dbReference type="PANTHER" id="PTHR19375">
    <property type="entry name" value="HEAT SHOCK PROTEIN 70KDA"/>
    <property type="match status" value="1"/>
</dbReference>
<dbReference type="InterPro" id="IPR013126">
    <property type="entry name" value="Hsp_70_fam"/>
</dbReference>
<dbReference type="HOGENOM" id="CLU_005965_0_0_7"/>
<dbReference type="SUPFAM" id="SSF53300">
    <property type="entry name" value="vWA-like"/>
    <property type="match status" value="1"/>
</dbReference>
<name>W4LY16_ENTF1</name>
<organism evidence="7 8">
    <name type="scientific">Entotheonella factor</name>
    <dbReference type="NCBI Taxonomy" id="1429438"/>
    <lineage>
        <taxon>Bacteria</taxon>
        <taxon>Pseudomonadati</taxon>
        <taxon>Nitrospinota/Tectimicrobiota group</taxon>
        <taxon>Candidatus Tectimicrobiota</taxon>
        <taxon>Candidatus Entotheonellia</taxon>
        <taxon>Candidatus Entotheonellales</taxon>
        <taxon>Candidatus Entotheonellaceae</taxon>
        <taxon>Candidatus Entotheonella</taxon>
    </lineage>
</organism>
<keyword evidence="8" id="KW-1185">Reference proteome</keyword>
<dbReference type="Gene3D" id="2.60.34.10">
    <property type="entry name" value="Substrate Binding Domain Of DNAk, Chain A, domain 1"/>
    <property type="match status" value="1"/>
</dbReference>
<evidence type="ECO:0000313" key="7">
    <source>
        <dbReference type="EMBL" id="ETX02810.1"/>
    </source>
</evidence>
<evidence type="ECO:0000256" key="2">
    <source>
        <dbReference type="ARBA" id="ARBA00022741"/>
    </source>
</evidence>
<evidence type="ECO:0000256" key="3">
    <source>
        <dbReference type="ARBA" id="ARBA00022840"/>
    </source>
</evidence>